<reference evidence="3" key="1">
    <citation type="journal article" date="2014" name="Genome Announc.">
        <title>Draft genome sequence of Colletotrichum sublineola, a destructive pathogen of cultivated sorghum.</title>
        <authorList>
            <person name="Baroncelli R."/>
            <person name="Sanz-Martin J.M."/>
            <person name="Rech G.E."/>
            <person name="Sukno S.A."/>
            <person name="Thon M.R."/>
        </authorList>
    </citation>
    <scope>NUCLEOTIDE SEQUENCE [LARGE SCALE GENOMIC DNA]</scope>
    <source>
        <strain evidence="3">TX430BB</strain>
    </source>
</reference>
<proteinExistence type="predicted"/>
<protein>
    <submittedName>
        <fullName evidence="2">Uncharacterized protein</fullName>
    </submittedName>
</protein>
<dbReference type="Proteomes" id="UP000027238">
    <property type="component" value="Unassembled WGS sequence"/>
</dbReference>
<dbReference type="HOGENOM" id="CLU_1594424_0_0_1"/>
<dbReference type="OMA" id="MSCFASE"/>
<dbReference type="eggNOG" id="ENOG502T4MP">
    <property type="taxonomic scope" value="Eukaryota"/>
</dbReference>
<feature type="region of interest" description="Disordered" evidence="1">
    <location>
        <begin position="75"/>
        <end position="167"/>
    </location>
</feature>
<comment type="caution">
    <text evidence="2">The sequence shown here is derived from an EMBL/GenBank/DDBJ whole genome shotgun (WGS) entry which is preliminary data.</text>
</comment>
<accession>A0A066XNM1</accession>
<organism evidence="2 3">
    <name type="scientific">Colletotrichum sublineola</name>
    <name type="common">Sorghum anthracnose fungus</name>
    <dbReference type="NCBI Taxonomy" id="1173701"/>
    <lineage>
        <taxon>Eukaryota</taxon>
        <taxon>Fungi</taxon>
        <taxon>Dikarya</taxon>
        <taxon>Ascomycota</taxon>
        <taxon>Pezizomycotina</taxon>
        <taxon>Sordariomycetes</taxon>
        <taxon>Hypocreomycetidae</taxon>
        <taxon>Glomerellales</taxon>
        <taxon>Glomerellaceae</taxon>
        <taxon>Colletotrichum</taxon>
        <taxon>Colletotrichum graminicola species complex</taxon>
    </lineage>
</organism>
<gene>
    <name evidence="2" type="ORF">CSUB01_05063</name>
</gene>
<evidence type="ECO:0000313" key="3">
    <source>
        <dbReference type="Proteomes" id="UP000027238"/>
    </source>
</evidence>
<feature type="compositionally biased region" description="Polar residues" evidence="1">
    <location>
        <begin position="92"/>
        <end position="111"/>
    </location>
</feature>
<sequence length="167" mass="18349">MSCFASESSSGNASTSQHQSQIPSLNPSARSFTPTELASFPETLPAFGGLAYHQIKAVEAANMVAQGLPHFGYRFNRERTPQHGDEKIHTEYVSQTEHTTPKYSSGPQSVHSAGLSAGLDAPKTPPNRRTKTRRTSPTPAAYTFDDDDDFYPGADPRLKRTSHWVKR</sequence>
<evidence type="ECO:0000313" key="2">
    <source>
        <dbReference type="EMBL" id="KDN70527.1"/>
    </source>
</evidence>
<dbReference type="AlphaFoldDB" id="A0A066XNM1"/>
<evidence type="ECO:0000256" key="1">
    <source>
        <dbReference type="SAM" id="MobiDB-lite"/>
    </source>
</evidence>
<feature type="compositionally biased region" description="Polar residues" evidence="1">
    <location>
        <begin position="17"/>
        <end position="33"/>
    </location>
</feature>
<name>A0A066XNM1_COLSU</name>
<feature type="compositionally biased region" description="Basic and acidic residues" evidence="1">
    <location>
        <begin position="75"/>
        <end position="90"/>
    </location>
</feature>
<keyword evidence="3" id="KW-1185">Reference proteome</keyword>
<dbReference type="EMBL" id="JMSE01000333">
    <property type="protein sequence ID" value="KDN70527.1"/>
    <property type="molecule type" value="Genomic_DNA"/>
</dbReference>
<feature type="region of interest" description="Disordered" evidence="1">
    <location>
        <begin position="1"/>
        <end position="33"/>
    </location>
</feature>
<dbReference type="OrthoDB" id="4838499at2759"/>
<feature type="compositionally biased region" description="Low complexity" evidence="1">
    <location>
        <begin position="1"/>
        <end position="16"/>
    </location>
</feature>